<evidence type="ECO:0000313" key="2">
    <source>
        <dbReference type="EMBL" id="QJA90722.1"/>
    </source>
</evidence>
<gene>
    <name evidence="2" type="ORF">MM415B03595_0017</name>
</gene>
<organism evidence="2">
    <name type="scientific">viral metagenome</name>
    <dbReference type="NCBI Taxonomy" id="1070528"/>
    <lineage>
        <taxon>unclassified sequences</taxon>
        <taxon>metagenomes</taxon>
        <taxon>organismal metagenomes</taxon>
    </lineage>
</organism>
<accession>A0A6M3LAN0</accession>
<reference evidence="2" key="1">
    <citation type="submission" date="2020-03" db="EMBL/GenBank/DDBJ databases">
        <title>The deep terrestrial virosphere.</title>
        <authorList>
            <person name="Holmfeldt K."/>
            <person name="Nilsson E."/>
            <person name="Simone D."/>
            <person name="Lopez-Fernandez M."/>
            <person name="Wu X."/>
            <person name="de Brujin I."/>
            <person name="Lundin D."/>
            <person name="Andersson A."/>
            <person name="Bertilsson S."/>
            <person name="Dopson M."/>
        </authorList>
    </citation>
    <scope>NUCLEOTIDE SEQUENCE</scope>
    <source>
        <strain evidence="2">MM415B03595</strain>
    </source>
</reference>
<name>A0A6M3LAN0_9ZZZZ</name>
<dbReference type="EMBL" id="MT142932">
    <property type="protein sequence ID" value="QJA90722.1"/>
    <property type="molecule type" value="Genomic_DNA"/>
</dbReference>
<feature type="coiled-coil region" evidence="1">
    <location>
        <begin position="72"/>
        <end position="99"/>
    </location>
</feature>
<proteinExistence type="predicted"/>
<dbReference type="AlphaFoldDB" id="A0A6M3LAN0"/>
<keyword evidence="1" id="KW-0175">Coiled coil</keyword>
<protein>
    <submittedName>
        <fullName evidence="2">Uncharacterized protein</fullName>
    </submittedName>
</protein>
<sequence>MLPEVEYCKKHSHTAFTDPLTDKLLHCYLQTAADAAFDALGDQITVLQRLLKGEQGRLLAAVDDRFELQQTLDEVIGERDSLLEKVDRLEGVIALLTREGWR</sequence>
<evidence type="ECO:0000256" key="1">
    <source>
        <dbReference type="SAM" id="Coils"/>
    </source>
</evidence>